<dbReference type="SMART" id="SM00665">
    <property type="entry name" value="B561"/>
    <property type="match status" value="1"/>
</dbReference>
<dbReference type="AlphaFoldDB" id="A0AAD4LAF5"/>
<reference evidence="13" key="1">
    <citation type="submission" date="2022-01" db="EMBL/GenBank/DDBJ databases">
        <title>Comparative genomics reveals a dynamic genome evolution in the ectomycorrhizal milk-cap (Lactarius) mushrooms.</title>
        <authorList>
            <consortium name="DOE Joint Genome Institute"/>
            <person name="Lebreton A."/>
            <person name="Tang N."/>
            <person name="Kuo A."/>
            <person name="LaButti K."/>
            <person name="Drula E."/>
            <person name="Barry K."/>
            <person name="Clum A."/>
            <person name="Lipzen A."/>
            <person name="Mousain D."/>
            <person name="Ng V."/>
            <person name="Wang R."/>
            <person name="Wang X."/>
            <person name="Dai Y."/>
            <person name="Henrissat B."/>
            <person name="Grigoriev I.V."/>
            <person name="Guerin-Laguette A."/>
            <person name="Yu F."/>
            <person name="Martin F.M."/>
        </authorList>
    </citation>
    <scope>NUCLEOTIDE SEQUENCE</scope>
    <source>
        <strain evidence="13">QP</strain>
    </source>
</reference>
<keyword evidence="4" id="KW-0349">Heme</keyword>
<proteinExistence type="predicted"/>
<dbReference type="GO" id="GO:0020037">
    <property type="term" value="F:heme binding"/>
    <property type="evidence" value="ECO:0007669"/>
    <property type="project" value="TreeGrafter"/>
</dbReference>
<sequence length="213" mass="24211">MSGLTEFKHNASAHGLLAGISFLVVLPAGVLIARYTRTFTNRWFHAHWIVNFLVGCPLILAAWVLGKKAHNFGHASLTPHGKRGLFVIGLYIAQLVLGLVIHYIRIPFPSLGHRPPQNFFHALQGLVILGLANYQVYDGIYHKTGFLAADTRQSAKHAWLALLIIFWVLYAIGLIFLRRQYRQERRARLQKNQETFKMRSANELYSQDKLSVP</sequence>
<dbReference type="PANTHER" id="PTHR15422">
    <property type="entry name" value="OS05G0565100 PROTEIN"/>
    <property type="match status" value="1"/>
</dbReference>
<keyword evidence="9" id="KW-0408">Iron</keyword>
<feature type="transmembrane region" description="Helical" evidence="11">
    <location>
        <begin position="12"/>
        <end position="33"/>
    </location>
</feature>
<dbReference type="GO" id="GO:0046872">
    <property type="term" value="F:metal ion binding"/>
    <property type="evidence" value="ECO:0007669"/>
    <property type="project" value="UniProtKB-KW"/>
</dbReference>
<comment type="subcellular location">
    <subcellularLocation>
        <location evidence="2">Membrane</location>
        <topology evidence="2">Multi-pass membrane protein</topology>
    </subcellularLocation>
</comment>
<evidence type="ECO:0000256" key="2">
    <source>
        <dbReference type="ARBA" id="ARBA00004141"/>
    </source>
</evidence>
<comment type="cofactor">
    <cofactor evidence="1">
        <name>heme b</name>
        <dbReference type="ChEBI" id="CHEBI:60344"/>
    </cofactor>
</comment>
<evidence type="ECO:0000256" key="5">
    <source>
        <dbReference type="ARBA" id="ARBA00022692"/>
    </source>
</evidence>
<dbReference type="GO" id="GO:0016020">
    <property type="term" value="C:membrane"/>
    <property type="evidence" value="ECO:0007669"/>
    <property type="project" value="UniProtKB-SubCell"/>
</dbReference>
<evidence type="ECO:0000256" key="6">
    <source>
        <dbReference type="ARBA" id="ARBA00022723"/>
    </source>
</evidence>
<keyword evidence="5 11" id="KW-0812">Transmembrane</keyword>
<dbReference type="PANTHER" id="PTHR15422:SF24">
    <property type="entry name" value="DOMON RELATED DOMAIN-CONTAINING PROTEIN"/>
    <property type="match status" value="1"/>
</dbReference>
<feature type="transmembrane region" description="Helical" evidence="11">
    <location>
        <begin position="118"/>
        <end position="137"/>
    </location>
</feature>
<dbReference type="Pfam" id="PF03188">
    <property type="entry name" value="Cytochrom_B561"/>
    <property type="match status" value="1"/>
</dbReference>
<evidence type="ECO:0000256" key="4">
    <source>
        <dbReference type="ARBA" id="ARBA00022617"/>
    </source>
</evidence>
<keyword evidence="3" id="KW-0813">Transport</keyword>
<keyword evidence="7" id="KW-0249">Electron transport</keyword>
<feature type="transmembrane region" description="Helical" evidence="11">
    <location>
        <begin position="45"/>
        <end position="65"/>
    </location>
</feature>
<evidence type="ECO:0000313" key="14">
    <source>
        <dbReference type="Proteomes" id="UP001201163"/>
    </source>
</evidence>
<evidence type="ECO:0000256" key="11">
    <source>
        <dbReference type="SAM" id="Phobius"/>
    </source>
</evidence>
<evidence type="ECO:0000256" key="3">
    <source>
        <dbReference type="ARBA" id="ARBA00022448"/>
    </source>
</evidence>
<keyword evidence="14" id="KW-1185">Reference proteome</keyword>
<dbReference type="InterPro" id="IPR006593">
    <property type="entry name" value="Cyt_b561/ferric_Rdtase_TM"/>
</dbReference>
<dbReference type="PROSITE" id="PS50939">
    <property type="entry name" value="CYTOCHROME_B561"/>
    <property type="match status" value="1"/>
</dbReference>
<evidence type="ECO:0000256" key="9">
    <source>
        <dbReference type="ARBA" id="ARBA00023004"/>
    </source>
</evidence>
<feature type="transmembrane region" description="Helical" evidence="11">
    <location>
        <begin position="85"/>
        <end position="106"/>
    </location>
</feature>
<evidence type="ECO:0000256" key="8">
    <source>
        <dbReference type="ARBA" id="ARBA00022989"/>
    </source>
</evidence>
<accession>A0AAD4LAF5</accession>
<dbReference type="GO" id="GO:0140575">
    <property type="term" value="F:transmembrane monodehydroascorbate reductase activity"/>
    <property type="evidence" value="ECO:0007669"/>
    <property type="project" value="InterPro"/>
</dbReference>
<gene>
    <name evidence="13" type="ORF">EDB92DRAFT_1951413</name>
</gene>
<comment type="caution">
    <text evidence="13">The sequence shown here is derived from an EMBL/GenBank/DDBJ whole genome shotgun (WGS) entry which is preliminary data.</text>
</comment>
<protein>
    <recommendedName>
        <fullName evidence="12">Cytochrome b561 domain-containing protein</fullName>
    </recommendedName>
</protein>
<dbReference type="Proteomes" id="UP001201163">
    <property type="component" value="Unassembled WGS sequence"/>
</dbReference>
<feature type="transmembrane region" description="Helical" evidence="11">
    <location>
        <begin position="157"/>
        <end position="177"/>
    </location>
</feature>
<evidence type="ECO:0000259" key="12">
    <source>
        <dbReference type="PROSITE" id="PS50939"/>
    </source>
</evidence>
<dbReference type="Gene3D" id="1.20.120.1770">
    <property type="match status" value="1"/>
</dbReference>
<name>A0AAD4LAF5_9AGAM</name>
<feature type="domain" description="Cytochrome b561" evidence="12">
    <location>
        <begin position="1"/>
        <end position="179"/>
    </location>
</feature>
<dbReference type="InterPro" id="IPR045150">
    <property type="entry name" value="CYB561D1/2"/>
</dbReference>
<evidence type="ECO:0000256" key="7">
    <source>
        <dbReference type="ARBA" id="ARBA00022982"/>
    </source>
</evidence>
<dbReference type="EMBL" id="JAKELL010000085">
    <property type="protein sequence ID" value="KAH8983748.1"/>
    <property type="molecule type" value="Genomic_DNA"/>
</dbReference>
<keyword evidence="10 11" id="KW-0472">Membrane</keyword>
<evidence type="ECO:0000256" key="1">
    <source>
        <dbReference type="ARBA" id="ARBA00001970"/>
    </source>
</evidence>
<evidence type="ECO:0000256" key="10">
    <source>
        <dbReference type="ARBA" id="ARBA00023136"/>
    </source>
</evidence>
<keyword evidence="8 11" id="KW-1133">Transmembrane helix</keyword>
<dbReference type="CDD" id="cd08760">
    <property type="entry name" value="Cyt_b561_FRRS1_like"/>
    <property type="match status" value="1"/>
</dbReference>
<evidence type="ECO:0000313" key="13">
    <source>
        <dbReference type="EMBL" id="KAH8983748.1"/>
    </source>
</evidence>
<organism evidence="13 14">
    <name type="scientific">Lactarius akahatsu</name>
    <dbReference type="NCBI Taxonomy" id="416441"/>
    <lineage>
        <taxon>Eukaryota</taxon>
        <taxon>Fungi</taxon>
        <taxon>Dikarya</taxon>
        <taxon>Basidiomycota</taxon>
        <taxon>Agaricomycotina</taxon>
        <taxon>Agaricomycetes</taxon>
        <taxon>Russulales</taxon>
        <taxon>Russulaceae</taxon>
        <taxon>Lactarius</taxon>
    </lineage>
</organism>
<keyword evidence="6" id="KW-0479">Metal-binding</keyword>